<protein>
    <submittedName>
        <fullName evidence="1">Uncharacterized protein</fullName>
    </submittedName>
</protein>
<sequence>MTTTADVSPSRVTQHELTRLDTFAESLDEGDLRSLLTTLATALRGGDDVALMSIDAEYTPSQGVIHVGVGGVIGS</sequence>
<gene>
    <name evidence="1" type="ORF">HZZ05_08295</name>
</gene>
<reference evidence="1 2" key="1">
    <citation type="submission" date="2020-07" db="EMBL/GenBank/DDBJ databases">
        <title>MOT database genomes.</title>
        <authorList>
            <person name="Joseph S."/>
            <person name="Aduse-Opoku J."/>
            <person name="Hashim A."/>
            <person name="Wade W."/>
            <person name="Curtis M."/>
        </authorList>
    </citation>
    <scope>NUCLEOTIDE SEQUENCE [LARGE SCALE GENOMIC DNA]</scope>
    <source>
        <strain evidence="1 2">WMus004</strain>
    </source>
</reference>
<dbReference type="RefSeq" id="WP_179900785.1">
    <property type="nucleotide sequence ID" value="NZ_JACBXV010000108.1"/>
</dbReference>
<evidence type="ECO:0000313" key="1">
    <source>
        <dbReference type="EMBL" id="NYS69513.1"/>
    </source>
</evidence>
<dbReference type="EMBL" id="JACBXV010000108">
    <property type="protein sequence ID" value="NYS69513.1"/>
    <property type="molecule type" value="Genomic_DNA"/>
</dbReference>
<dbReference type="AlphaFoldDB" id="A0A853EJI1"/>
<name>A0A853EJI1_9ACTO</name>
<dbReference type="Proteomes" id="UP000572528">
    <property type="component" value="Unassembled WGS sequence"/>
</dbReference>
<organism evidence="1 2">
    <name type="scientific">Actinomyces bowdenii</name>
    <dbReference type="NCBI Taxonomy" id="131109"/>
    <lineage>
        <taxon>Bacteria</taxon>
        <taxon>Bacillati</taxon>
        <taxon>Actinomycetota</taxon>
        <taxon>Actinomycetes</taxon>
        <taxon>Actinomycetales</taxon>
        <taxon>Actinomycetaceae</taxon>
        <taxon>Actinomyces</taxon>
    </lineage>
</organism>
<comment type="caution">
    <text evidence="1">The sequence shown here is derived from an EMBL/GenBank/DDBJ whole genome shotgun (WGS) entry which is preliminary data.</text>
</comment>
<proteinExistence type="predicted"/>
<accession>A0A853EJI1</accession>
<evidence type="ECO:0000313" key="2">
    <source>
        <dbReference type="Proteomes" id="UP000572528"/>
    </source>
</evidence>